<dbReference type="GO" id="GO:0003677">
    <property type="term" value="F:DNA binding"/>
    <property type="evidence" value="ECO:0007669"/>
    <property type="project" value="InterPro"/>
</dbReference>
<dbReference type="InterPro" id="IPR036390">
    <property type="entry name" value="WH_DNA-bd_sf"/>
</dbReference>
<geneLocation type="plasmid" evidence="3 4">
    <name>pHTUR05</name>
</geneLocation>
<dbReference type="OrthoDB" id="290446at2157"/>
<dbReference type="SUPFAM" id="SSF46785">
    <property type="entry name" value="Winged helix' DNA-binding domain"/>
    <property type="match status" value="1"/>
</dbReference>
<feature type="domain" description="HTH iclR-type" evidence="2">
    <location>
        <begin position="33"/>
        <end position="70"/>
    </location>
</feature>
<gene>
    <name evidence="3" type="ordered locus">Htur_5089</name>
</gene>
<feature type="compositionally biased region" description="Basic and acidic residues" evidence="1">
    <location>
        <begin position="96"/>
        <end position="106"/>
    </location>
</feature>
<dbReference type="GeneID" id="8745894"/>
<proteinExistence type="predicted"/>
<dbReference type="EMBL" id="CP001865">
    <property type="protein sequence ID" value="ADB63976.1"/>
    <property type="molecule type" value="Genomic_DNA"/>
</dbReference>
<dbReference type="GO" id="GO:0006355">
    <property type="term" value="P:regulation of DNA-templated transcription"/>
    <property type="evidence" value="ECO:0007669"/>
    <property type="project" value="InterPro"/>
</dbReference>
<evidence type="ECO:0000256" key="1">
    <source>
        <dbReference type="SAM" id="MobiDB-lite"/>
    </source>
</evidence>
<dbReference type="Proteomes" id="UP000001903">
    <property type="component" value="Plasmid pHTUR05"/>
</dbReference>
<protein>
    <recommendedName>
        <fullName evidence="2">HTH iclR-type domain-containing protein</fullName>
    </recommendedName>
</protein>
<dbReference type="AlphaFoldDB" id="D2S3M9"/>
<dbReference type="Gene3D" id="1.10.10.10">
    <property type="entry name" value="Winged helix-like DNA-binding domain superfamily/Winged helix DNA-binding domain"/>
    <property type="match status" value="1"/>
</dbReference>
<organism evidence="3 4">
    <name type="scientific">Haloterrigena turkmenica (strain ATCC 51198 / DSM 5511 / JCM 9101 / NCIMB 13204 / VKM B-1734 / 4k)</name>
    <name type="common">Halococcus turkmenicus</name>
    <dbReference type="NCBI Taxonomy" id="543526"/>
    <lineage>
        <taxon>Archaea</taxon>
        <taxon>Methanobacteriati</taxon>
        <taxon>Methanobacteriota</taxon>
        <taxon>Stenosarchaea group</taxon>
        <taxon>Halobacteria</taxon>
        <taxon>Halobacteriales</taxon>
        <taxon>Natrialbaceae</taxon>
        <taxon>Haloterrigena</taxon>
    </lineage>
</organism>
<accession>D2S3M9</accession>
<dbReference type="InterPro" id="IPR005471">
    <property type="entry name" value="Tscrpt_reg_IclR_N"/>
</dbReference>
<reference evidence="3 4" key="1">
    <citation type="journal article" date="2010" name="Stand. Genomic Sci.">
        <title>Complete genome sequence of Haloterrigena turkmenica type strain (4k).</title>
        <authorList>
            <person name="Saunders E."/>
            <person name="Tindall B.J."/>
            <person name="Fahnrich R."/>
            <person name="Lapidus A."/>
            <person name="Copeland A."/>
            <person name="Del Rio T.G."/>
            <person name="Lucas S."/>
            <person name="Chen F."/>
            <person name="Tice H."/>
            <person name="Cheng J.F."/>
            <person name="Han C."/>
            <person name="Detter J.C."/>
            <person name="Bruce D."/>
            <person name="Goodwin L."/>
            <person name="Chain P."/>
            <person name="Pitluck S."/>
            <person name="Pati A."/>
            <person name="Ivanova N."/>
            <person name="Mavromatis K."/>
            <person name="Chen A."/>
            <person name="Palaniappan K."/>
            <person name="Land M."/>
            <person name="Hauser L."/>
            <person name="Chang Y.J."/>
            <person name="Jeffries C.D."/>
            <person name="Brettin T."/>
            <person name="Rohde M."/>
            <person name="Goker M."/>
            <person name="Bristow J."/>
            <person name="Eisen J.A."/>
            <person name="Markowitz V."/>
            <person name="Hugenholtz P."/>
            <person name="Klenk H.P."/>
            <person name="Kyrpides N.C."/>
        </authorList>
    </citation>
    <scope>NUCLEOTIDE SEQUENCE [LARGE SCALE GENOMIC DNA]</scope>
    <source>
        <strain evidence="4">ATCC 51198 / DSM 5511 / JCM 9101 / NCIMB 13204 / VKM B-1734 / 4k</strain>
    </source>
</reference>
<feature type="region of interest" description="Disordered" evidence="1">
    <location>
        <begin position="83"/>
        <end position="106"/>
    </location>
</feature>
<keyword evidence="4" id="KW-1185">Reference proteome</keyword>
<name>D2S3M9_HALTV</name>
<dbReference type="RefSeq" id="WP_012946215.1">
    <property type="nucleotide sequence ID" value="NC_013748.1"/>
</dbReference>
<dbReference type="HOGENOM" id="CLU_2217003_0_0_2"/>
<evidence type="ECO:0000313" key="4">
    <source>
        <dbReference type="Proteomes" id="UP000001903"/>
    </source>
</evidence>
<dbReference type="InterPro" id="IPR036388">
    <property type="entry name" value="WH-like_DNA-bd_sf"/>
</dbReference>
<sequence length="106" mass="11446">MTDHPTPEDYPGTGELPDKLAFVKPNRARAYVALHDADDPLTAAELAAGLEYSKATAYRCLSDLESIDLVCEAVRLGTGHRPKTAYTTQAGAPPWERARADGGFDQ</sequence>
<dbReference type="KEGG" id="htu:Htur_5089"/>
<evidence type="ECO:0000313" key="3">
    <source>
        <dbReference type="EMBL" id="ADB63976.1"/>
    </source>
</evidence>
<keyword evidence="3" id="KW-0614">Plasmid</keyword>
<dbReference type="Pfam" id="PF09339">
    <property type="entry name" value="HTH_IclR"/>
    <property type="match status" value="1"/>
</dbReference>
<evidence type="ECO:0000259" key="2">
    <source>
        <dbReference type="Pfam" id="PF09339"/>
    </source>
</evidence>